<dbReference type="AlphaFoldDB" id="A0A835ZD78"/>
<evidence type="ECO:0000313" key="1">
    <source>
        <dbReference type="EMBL" id="KAG5186828.1"/>
    </source>
</evidence>
<protein>
    <submittedName>
        <fullName evidence="1">Uncharacterized protein</fullName>
    </submittedName>
</protein>
<reference evidence="1" key="1">
    <citation type="submission" date="2021-02" db="EMBL/GenBank/DDBJ databases">
        <title>First Annotated Genome of the Yellow-green Alga Tribonema minus.</title>
        <authorList>
            <person name="Mahan K.M."/>
        </authorList>
    </citation>
    <scope>NUCLEOTIDE SEQUENCE</scope>
    <source>
        <strain evidence="1">UTEX B ZZ1240</strain>
    </source>
</reference>
<keyword evidence="2" id="KW-1185">Reference proteome</keyword>
<proteinExistence type="predicted"/>
<organism evidence="1 2">
    <name type="scientific">Tribonema minus</name>
    <dbReference type="NCBI Taxonomy" id="303371"/>
    <lineage>
        <taxon>Eukaryota</taxon>
        <taxon>Sar</taxon>
        <taxon>Stramenopiles</taxon>
        <taxon>Ochrophyta</taxon>
        <taxon>PX clade</taxon>
        <taxon>Xanthophyceae</taxon>
        <taxon>Tribonematales</taxon>
        <taxon>Tribonemataceae</taxon>
        <taxon>Tribonema</taxon>
    </lineage>
</organism>
<dbReference type="Proteomes" id="UP000664859">
    <property type="component" value="Unassembled WGS sequence"/>
</dbReference>
<sequence length="275" mass="30084">MACRRRRHARSWGGGDCPSFCSSDNISSGGSHNGVRCNFNIDGGARDGTCYTHASFNARRARRGLGGRGGAGDTSINCAQHLCAQHLYGNRSSSCACSVIAYFKLNTRCGGGACRSSDTWRFIGGGAPSCDARQRCARRGSTGSSSWRRAPAVREARQQQQLAPAVREAQQQQQLAPAVREPEAQQQQQLVCAVQTFSWRRLRQRSFLRVHARRNLHPCLPAPAFLPARRVRAMACTIMAAPVPAPSSRHSCALRAAARAMATRLLHQRQRPQRC</sequence>
<gene>
    <name evidence="1" type="ORF">JKP88DRAFT_244017</name>
</gene>
<accession>A0A835ZD78</accession>
<comment type="caution">
    <text evidence="1">The sequence shown here is derived from an EMBL/GenBank/DDBJ whole genome shotgun (WGS) entry which is preliminary data.</text>
</comment>
<name>A0A835ZD78_9STRA</name>
<evidence type="ECO:0000313" key="2">
    <source>
        <dbReference type="Proteomes" id="UP000664859"/>
    </source>
</evidence>
<dbReference type="EMBL" id="JAFCMP010000101">
    <property type="protein sequence ID" value="KAG5186828.1"/>
    <property type="molecule type" value="Genomic_DNA"/>
</dbReference>